<feature type="compositionally biased region" description="Pro residues" evidence="1">
    <location>
        <begin position="80"/>
        <end position="93"/>
    </location>
</feature>
<dbReference type="OrthoDB" id="4194555at2759"/>
<dbReference type="GeneID" id="68353956"/>
<comment type="caution">
    <text evidence="3">The sequence shown here is derived from an EMBL/GenBank/DDBJ whole genome shotgun (WGS) entry which is preliminary data.</text>
</comment>
<organism evidence="3 4">
    <name type="scientific">Hirsutella rhossiliensis</name>
    <dbReference type="NCBI Taxonomy" id="111463"/>
    <lineage>
        <taxon>Eukaryota</taxon>
        <taxon>Fungi</taxon>
        <taxon>Dikarya</taxon>
        <taxon>Ascomycota</taxon>
        <taxon>Pezizomycotina</taxon>
        <taxon>Sordariomycetes</taxon>
        <taxon>Hypocreomycetidae</taxon>
        <taxon>Hypocreales</taxon>
        <taxon>Ophiocordycipitaceae</taxon>
        <taxon>Hirsutella</taxon>
    </lineage>
</organism>
<dbReference type="InterPro" id="IPR001810">
    <property type="entry name" value="F-box_dom"/>
</dbReference>
<name>A0A9P8SJP0_9HYPO</name>
<feature type="region of interest" description="Disordered" evidence="1">
    <location>
        <begin position="22"/>
        <end position="94"/>
    </location>
</feature>
<feature type="compositionally biased region" description="Low complexity" evidence="1">
    <location>
        <begin position="54"/>
        <end position="67"/>
    </location>
</feature>
<keyword evidence="4" id="KW-1185">Reference proteome</keyword>
<dbReference type="PROSITE" id="PS50181">
    <property type="entry name" value="FBOX"/>
    <property type="match status" value="1"/>
</dbReference>
<proteinExistence type="predicted"/>
<evidence type="ECO:0000313" key="3">
    <source>
        <dbReference type="EMBL" id="KAH0964399.1"/>
    </source>
</evidence>
<evidence type="ECO:0000259" key="2">
    <source>
        <dbReference type="PROSITE" id="PS50181"/>
    </source>
</evidence>
<evidence type="ECO:0000256" key="1">
    <source>
        <dbReference type="SAM" id="MobiDB-lite"/>
    </source>
</evidence>
<dbReference type="AlphaFoldDB" id="A0A9P8SJP0"/>
<feature type="domain" description="F-box" evidence="2">
    <location>
        <begin position="92"/>
        <end position="137"/>
    </location>
</feature>
<protein>
    <recommendedName>
        <fullName evidence="2">F-box domain-containing protein</fullName>
    </recommendedName>
</protein>
<dbReference type="EMBL" id="JAIZPD010000004">
    <property type="protein sequence ID" value="KAH0964399.1"/>
    <property type="molecule type" value="Genomic_DNA"/>
</dbReference>
<sequence length="856" mass="94834">MLPLPATRAGLARLQRWQLIHRTMPDPSSHRRRASSGSIGVEEAAAEPEHHGATAETEQQQQQQQQQGGEMPACSAEKTTPPPPPPQASPPDWPMGRIPVEIFELITSYLSRAEVKSLRLVCREFEISVSAQYFRNVVVPFKAELYSYPNHRNGGPAASKPKLLLDGMRIFHSFGPHILRFALSLEVDEDLLAYPPIKTVQRAVPSFWGIYRWPHDDYRRYHDLEDIERTADETGCMREALRCLTKVRNLGLCCDAGLGFLFGPDCVARSAAVRHPVFATRDWRSEPALSGAANRSLVALGNPSHSGLDPAYSVQGPFTTVKRLTLLKMLIDAGYVGDEQVQNALRLMLNTEGTTVETIDLDGRSTPVRKLEQIYTRLLGTPDRPSTRPLIPADLTMAQREMLLELEWAHRAMIQSYVIGLIDNAALGCFTNVTTLTIAKIPSSHLHILCRDDLWGSIPSLKNVFLGVIADWRSVAVSTPGFVQDRPVSPVHAVGKAFRLLNDYIGKQPNIESIHFEWICGGELAPGFRYRNMHILPAPFFETTDFMTATTGLTDHLDQLLCLPHALHLSLKNCWAPPHVLLQTVRQMALSSLEKLELESVSLSGPPTAVRQASIAQFLRHSTLVYYGPGHVSFSDLVHNGMPGGTGLVPAPLPVAPGANDNQAFDPAQALDPAQNAQPTTEQPGLMSWPGLMEHFSPSFKPQQQQVPESNNGQASWAHLEALSKYLPNTHRLTSDQSRYRLKSLSFKSCGYAAVDLAYIKSRSLIPPNASILPNMNIIDGEELIYQMQRCGDKRLGLIIPYIHPHELVTLESTFGMVMGWENVYDERTIEDALADGIEHPGLGRFSGVIELDPGR</sequence>
<accession>A0A9P8SJP0</accession>
<dbReference type="Proteomes" id="UP000824596">
    <property type="component" value="Unassembled WGS sequence"/>
</dbReference>
<evidence type="ECO:0000313" key="4">
    <source>
        <dbReference type="Proteomes" id="UP000824596"/>
    </source>
</evidence>
<reference evidence="3" key="1">
    <citation type="submission" date="2021-09" db="EMBL/GenBank/DDBJ databases">
        <title>A high-quality genome of the endoparasitic fungus Hirsutella rhossiliensis with a comparison of Hirsutella genomes reveals transposable elements contributing to genome size variation.</title>
        <authorList>
            <person name="Lin R."/>
            <person name="Jiao Y."/>
            <person name="Sun X."/>
            <person name="Ling J."/>
            <person name="Xie B."/>
            <person name="Cheng X."/>
        </authorList>
    </citation>
    <scope>NUCLEOTIDE SEQUENCE</scope>
    <source>
        <strain evidence="3">HR02</strain>
    </source>
</reference>
<dbReference type="RefSeq" id="XP_044721912.1">
    <property type="nucleotide sequence ID" value="XM_044863298.1"/>
</dbReference>
<gene>
    <name evidence="3" type="ORF">HRG_04827</name>
</gene>